<keyword evidence="6 11" id="KW-0375">Hydrogen ion transport</keyword>
<dbReference type="CDD" id="cd00310">
    <property type="entry name" value="ATP-synt_Fo_a_6"/>
    <property type="match status" value="1"/>
</dbReference>
<dbReference type="Proteomes" id="UP000295301">
    <property type="component" value="Unassembled WGS sequence"/>
</dbReference>
<keyword evidence="5 11" id="KW-0812">Transmembrane</keyword>
<sequence length="245" mass="26134">MQITPDSQIVFSLPLGALGVWDIPATIVNTWIVMAVLVIGGRIATWRTDRPGPAATPLSRWRIGVEMVIEMIRAQIREIGGGDPGRYLPFIGTLFLFSLVSNLMGVIPGFLSPTGSLSTTVALALCVLVAVPIYGIADNGLLGYLRRYFEPTPLMAPFNVIGELSRTIALAVRLYGNVMSGTVVVAVLLAVVPFFFPVLLQLLGLLTGVVQAYIIAVLAMVYIASASGEEPGAAENQIHRKETGA</sequence>
<feature type="transmembrane region" description="Helical" evidence="11">
    <location>
        <begin position="20"/>
        <end position="40"/>
    </location>
</feature>
<dbReference type="HAMAP" id="MF_01393">
    <property type="entry name" value="ATP_synth_a_bact"/>
    <property type="match status" value="1"/>
</dbReference>
<keyword evidence="9 11" id="KW-0472">Membrane</keyword>
<dbReference type="EMBL" id="SMUV01000063">
    <property type="protein sequence ID" value="TDK48733.1"/>
    <property type="molecule type" value="Genomic_DNA"/>
</dbReference>
<evidence type="ECO:0000313" key="13">
    <source>
        <dbReference type="EMBL" id="TDK48733.1"/>
    </source>
</evidence>
<keyword evidence="14" id="KW-1185">Reference proteome</keyword>
<reference evidence="13 14" key="1">
    <citation type="submission" date="2019-03" db="EMBL/GenBank/DDBJ databases">
        <title>Ruegeria lutea sp. nov., a novel strain, isolated from marine sediment, the Masan Bay, South Korea.</title>
        <authorList>
            <person name="Kim J."/>
            <person name="Kim D.-Y."/>
            <person name="Lee S.-S."/>
        </authorList>
    </citation>
    <scope>NUCLEOTIDE SEQUENCE [LARGE SCALE GENOMIC DNA]</scope>
    <source>
        <strain evidence="13 14">318-1</strain>
    </source>
</reference>
<dbReference type="InterPro" id="IPR023011">
    <property type="entry name" value="ATP_synth_F0_asu_AS"/>
</dbReference>
<evidence type="ECO:0000256" key="2">
    <source>
        <dbReference type="ARBA" id="ARBA00006810"/>
    </source>
</evidence>
<dbReference type="InterPro" id="IPR045082">
    <property type="entry name" value="ATP_syn_F0_a_bact/chloroplast"/>
</dbReference>
<dbReference type="NCBIfam" id="TIGR01131">
    <property type="entry name" value="ATP_synt_6_or_A"/>
    <property type="match status" value="1"/>
</dbReference>
<evidence type="ECO:0000256" key="12">
    <source>
        <dbReference type="RuleBase" id="RU000483"/>
    </source>
</evidence>
<evidence type="ECO:0000313" key="14">
    <source>
        <dbReference type="Proteomes" id="UP000295301"/>
    </source>
</evidence>
<evidence type="ECO:0000256" key="6">
    <source>
        <dbReference type="ARBA" id="ARBA00022781"/>
    </source>
</evidence>
<proteinExistence type="inferred from homology"/>
<dbReference type="PROSITE" id="PS00449">
    <property type="entry name" value="ATPASE_A"/>
    <property type="match status" value="1"/>
</dbReference>
<dbReference type="GO" id="GO:0042777">
    <property type="term" value="P:proton motive force-driven plasma membrane ATP synthesis"/>
    <property type="evidence" value="ECO:0007669"/>
    <property type="project" value="TreeGrafter"/>
</dbReference>
<comment type="caution">
    <text evidence="13">The sequence shown here is derived from an EMBL/GenBank/DDBJ whole genome shotgun (WGS) entry which is preliminary data.</text>
</comment>
<dbReference type="NCBIfam" id="NF004481">
    <property type="entry name" value="PRK05815.2-3"/>
    <property type="match status" value="1"/>
</dbReference>
<dbReference type="RefSeq" id="WP_133359563.1">
    <property type="nucleotide sequence ID" value="NZ_SMUV01000063.1"/>
</dbReference>
<dbReference type="SUPFAM" id="SSF81336">
    <property type="entry name" value="F1F0 ATP synthase subunit A"/>
    <property type="match status" value="1"/>
</dbReference>
<feature type="transmembrane region" description="Helical" evidence="11">
    <location>
        <begin position="202"/>
        <end position="224"/>
    </location>
</feature>
<dbReference type="GO" id="GO:0005886">
    <property type="term" value="C:plasma membrane"/>
    <property type="evidence" value="ECO:0007669"/>
    <property type="project" value="UniProtKB-SubCell"/>
</dbReference>
<evidence type="ECO:0000256" key="4">
    <source>
        <dbReference type="ARBA" id="ARBA00022547"/>
    </source>
</evidence>
<evidence type="ECO:0000256" key="3">
    <source>
        <dbReference type="ARBA" id="ARBA00022448"/>
    </source>
</evidence>
<keyword evidence="8 11" id="KW-0406">Ion transport</keyword>
<evidence type="ECO:0000256" key="9">
    <source>
        <dbReference type="ARBA" id="ARBA00023136"/>
    </source>
</evidence>
<evidence type="ECO:0000256" key="11">
    <source>
        <dbReference type="HAMAP-Rule" id="MF_01393"/>
    </source>
</evidence>
<feature type="transmembrane region" description="Helical" evidence="11">
    <location>
        <begin position="174"/>
        <end position="196"/>
    </location>
</feature>
<protein>
    <recommendedName>
        <fullName evidence="11 12">ATP synthase subunit a</fullName>
    </recommendedName>
    <alternativeName>
        <fullName evidence="11">ATP synthase F0 sector subunit a</fullName>
    </alternativeName>
    <alternativeName>
        <fullName evidence="11">F-ATPase subunit 6</fullName>
    </alternativeName>
</protein>
<dbReference type="PANTHER" id="PTHR42823:SF3">
    <property type="entry name" value="ATP SYNTHASE SUBUNIT A, CHLOROPLASTIC"/>
    <property type="match status" value="1"/>
</dbReference>
<dbReference type="OrthoDB" id="9789241at2"/>
<dbReference type="PRINTS" id="PR00123">
    <property type="entry name" value="ATPASEA"/>
</dbReference>
<evidence type="ECO:0000256" key="7">
    <source>
        <dbReference type="ARBA" id="ARBA00022989"/>
    </source>
</evidence>
<comment type="subcellular location">
    <subcellularLocation>
        <location evidence="11 12">Cell membrane</location>
        <topology evidence="11 12">Multi-pass membrane protein</topology>
    </subcellularLocation>
    <subcellularLocation>
        <location evidence="1">Membrane</location>
        <topology evidence="1">Multi-pass membrane protein</topology>
    </subcellularLocation>
</comment>
<gene>
    <name evidence="11" type="primary">atpB</name>
    <name evidence="13" type="ORF">E1832_09790</name>
</gene>
<evidence type="ECO:0000256" key="10">
    <source>
        <dbReference type="ARBA" id="ARBA00023310"/>
    </source>
</evidence>
<organism evidence="13 14">
    <name type="scientific">Antarcticimicrobium luteum</name>
    <dbReference type="NCBI Taxonomy" id="2547397"/>
    <lineage>
        <taxon>Bacteria</taxon>
        <taxon>Pseudomonadati</taxon>
        <taxon>Pseudomonadota</taxon>
        <taxon>Alphaproteobacteria</taxon>
        <taxon>Rhodobacterales</taxon>
        <taxon>Paracoccaceae</taxon>
        <taxon>Antarcticimicrobium</taxon>
    </lineage>
</organism>
<dbReference type="Gene3D" id="1.20.120.220">
    <property type="entry name" value="ATP synthase, F0 complex, subunit A"/>
    <property type="match status" value="1"/>
</dbReference>
<dbReference type="Pfam" id="PF00119">
    <property type="entry name" value="ATP-synt_A"/>
    <property type="match status" value="1"/>
</dbReference>
<feature type="transmembrane region" description="Helical" evidence="11">
    <location>
        <begin position="87"/>
        <end position="111"/>
    </location>
</feature>
<keyword evidence="4 11" id="KW-0138">CF(0)</keyword>
<evidence type="ECO:0000256" key="5">
    <source>
        <dbReference type="ARBA" id="ARBA00022692"/>
    </source>
</evidence>
<feature type="transmembrane region" description="Helical" evidence="11">
    <location>
        <begin position="117"/>
        <end position="137"/>
    </location>
</feature>
<keyword evidence="3 11" id="KW-0813">Transport</keyword>
<dbReference type="AlphaFoldDB" id="A0A4R5V9C4"/>
<accession>A0A4R5V9C4</accession>
<evidence type="ECO:0000256" key="8">
    <source>
        <dbReference type="ARBA" id="ARBA00023065"/>
    </source>
</evidence>
<keyword evidence="7 11" id="KW-1133">Transmembrane helix</keyword>
<keyword evidence="10 11" id="KW-0066">ATP synthesis</keyword>
<evidence type="ECO:0000256" key="1">
    <source>
        <dbReference type="ARBA" id="ARBA00004141"/>
    </source>
</evidence>
<comment type="similarity">
    <text evidence="2 11 12">Belongs to the ATPase A chain family.</text>
</comment>
<dbReference type="GO" id="GO:0046933">
    <property type="term" value="F:proton-transporting ATP synthase activity, rotational mechanism"/>
    <property type="evidence" value="ECO:0007669"/>
    <property type="project" value="UniProtKB-UniRule"/>
</dbReference>
<dbReference type="InterPro" id="IPR000568">
    <property type="entry name" value="ATP_synth_F0_asu"/>
</dbReference>
<dbReference type="InterPro" id="IPR035908">
    <property type="entry name" value="F0_ATP_A_sf"/>
</dbReference>
<keyword evidence="11" id="KW-1003">Cell membrane</keyword>
<dbReference type="PANTHER" id="PTHR42823">
    <property type="entry name" value="ATP SYNTHASE SUBUNIT A, CHLOROPLASTIC"/>
    <property type="match status" value="1"/>
</dbReference>
<name>A0A4R5V9C4_9RHOB</name>
<dbReference type="GO" id="GO:0045259">
    <property type="term" value="C:proton-transporting ATP synthase complex"/>
    <property type="evidence" value="ECO:0007669"/>
    <property type="project" value="UniProtKB-KW"/>
</dbReference>
<comment type="function">
    <text evidence="11 12">Key component of the proton channel; it plays a direct role in the translocation of protons across the membrane.</text>
</comment>